<proteinExistence type="predicted"/>
<keyword evidence="2" id="KW-0472">Membrane</keyword>
<dbReference type="PANTHER" id="PTHR34978">
    <property type="entry name" value="POSSIBLE SENSOR-TRANSDUCER PROTEIN BLAR"/>
    <property type="match status" value="1"/>
</dbReference>
<evidence type="ECO:0000313" key="4">
    <source>
        <dbReference type="EMBL" id="AZQ43934.1"/>
    </source>
</evidence>
<protein>
    <recommendedName>
        <fullName evidence="3">Peptidase M56 domain-containing protein</fullName>
    </recommendedName>
</protein>
<feature type="transmembrane region" description="Helical" evidence="2">
    <location>
        <begin position="94"/>
        <end position="117"/>
    </location>
</feature>
<feature type="transmembrane region" description="Helical" evidence="2">
    <location>
        <begin position="37"/>
        <end position="59"/>
    </location>
</feature>
<dbReference type="RefSeq" id="WP_126446866.1">
    <property type="nucleotide sequence ID" value="NZ_CP034549.1"/>
</dbReference>
<feature type="domain" description="Peptidase M56" evidence="3">
    <location>
        <begin position="160"/>
        <end position="258"/>
    </location>
</feature>
<gene>
    <name evidence="4" type="ORF">EJ995_06695</name>
</gene>
<dbReference type="KEGG" id="noj:EJ995_06695"/>
<feature type="transmembrane region" description="Helical" evidence="2">
    <location>
        <begin position="7"/>
        <end position="25"/>
    </location>
</feature>
<dbReference type="Pfam" id="PF05569">
    <property type="entry name" value="Peptidase_M56"/>
    <property type="match status" value="1"/>
</dbReference>
<dbReference type="AlphaFoldDB" id="A0A3S9MXS0"/>
<dbReference type="PANTHER" id="PTHR34978:SF3">
    <property type="entry name" value="SLR0241 PROTEIN"/>
    <property type="match status" value="1"/>
</dbReference>
<sequence>MEQLLEYLMKSAGVLAIFVLAYQLLLRRLTFFRSNRWFLLLGMVASIAVPFIEITQTVYVEQLAQPVFLPQNYDLQLMAAAAPQPEPWISMDEFLLVLYLSISLFFIGKMAVELLSLRRLILSGKMRRENGFVMVALSRKVTPFSFFNYICYYRKDKKKAGMDLIMDHEKVHARDWHSIDLLISHLYRAIFWINPLAWLLKRQIGENLEFIADATAKVQNETGVSYEHTLLSSAASHMQPALANNFFTPFIKKRIQMLQKETSKQWNAYKYALILPVLVLFLYSFNVVEKIEYIKKEKAVATALQNVDPLAFDITLNTTQAQLNEYAARINANTDYKIELVKSKDDDGTDRLRLKSAFGNEQLRENVSMILRGGELIILLASDDELQLNNAVSLETFIVNENGTSIKSDDRVVYGTFEATDTISKLIKHKIVNTTTKESLDDIKASLKKNHNVDFDYSRARYKSGKLTRLTVSLDDNDGTVIKQSFVDNDGIDSICITGVITDDEKSWSMGDCDAIGYTATTYSQSMFDPAMAFAMRDASKELDSLLNTLNISKINDTIHFEVEDYITLQEEMKRMNFDSIQQQAMEGLKEAQIEMQNMNWDSIQQQAMKGLKEAQIEMRNMNWDSIQELAKQNLKLAKLEFERMNWDSIQQVSKEQLKEARLKFRYFDMDSLRQTNKQRMKEARARMEESRAQMMKARKDFARLNTDSIREVNKQRMKESRERMEESRAQMLEARKNFRRLNMDSIREVNKQRMEEARERMEESRARFSKMNLDSLKKVNRKMVTSRWSIADPQDPMTIIATDDLPDPYTLYNGKSKPLFILDGKEAGEEEFRNINPQQIESVSVLKDENAISLYGDKGKNGVIIIVTKTLDSNNSFAITDFNDNAMQALERRLEQSGHTFKIRTLKRKNGKPRKIKFDLDDGSYTFDSDDGLKKMTIRFDDITGEPQVLFEKK</sequence>
<keyword evidence="2" id="KW-0812">Transmembrane</keyword>
<reference evidence="4 5" key="1">
    <citation type="submission" date="2018-12" db="EMBL/GenBank/DDBJ databases">
        <title>Complete genome of Nonlabens sp. MJ115.</title>
        <authorList>
            <person name="Choi H.S."/>
            <person name="Jung J."/>
        </authorList>
    </citation>
    <scope>NUCLEOTIDE SEQUENCE [LARGE SCALE GENOMIC DNA]</scope>
    <source>
        <strain evidence="4 5">MJ115</strain>
    </source>
</reference>
<accession>A0A3S9MXS0</accession>
<evidence type="ECO:0000256" key="2">
    <source>
        <dbReference type="SAM" id="Phobius"/>
    </source>
</evidence>
<dbReference type="InterPro" id="IPR008756">
    <property type="entry name" value="Peptidase_M56"/>
</dbReference>
<dbReference type="OrthoDB" id="1522859at2"/>
<name>A0A3S9MXS0_9FLAO</name>
<keyword evidence="5" id="KW-1185">Reference proteome</keyword>
<feature type="transmembrane region" description="Helical" evidence="2">
    <location>
        <begin position="268"/>
        <end position="285"/>
    </location>
</feature>
<dbReference type="SUPFAM" id="SSF56935">
    <property type="entry name" value="Porins"/>
    <property type="match status" value="1"/>
</dbReference>
<evidence type="ECO:0000256" key="1">
    <source>
        <dbReference type="SAM" id="Coils"/>
    </source>
</evidence>
<dbReference type="Proteomes" id="UP000279600">
    <property type="component" value="Chromosome"/>
</dbReference>
<evidence type="ECO:0000313" key="5">
    <source>
        <dbReference type="Proteomes" id="UP000279600"/>
    </source>
</evidence>
<keyword evidence="1" id="KW-0175">Coiled coil</keyword>
<evidence type="ECO:0000259" key="3">
    <source>
        <dbReference type="Pfam" id="PF05569"/>
    </source>
</evidence>
<keyword evidence="2" id="KW-1133">Transmembrane helix</keyword>
<dbReference type="InterPro" id="IPR052173">
    <property type="entry name" value="Beta-lactam_resp_regulator"/>
</dbReference>
<feature type="coiled-coil region" evidence="1">
    <location>
        <begin position="674"/>
        <end position="775"/>
    </location>
</feature>
<organism evidence="4 5">
    <name type="scientific">Nonlabens ponticola</name>
    <dbReference type="NCBI Taxonomy" id="2496866"/>
    <lineage>
        <taxon>Bacteria</taxon>
        <taxon>Pseudomonadati</taxon>
        <taxon>Bacteroidota</taxon>
        <taxon>Flavobacteriia</taxon>
        <taxon>Flavobacteriales</taxon>
        <taxon>Flavobacteriaceae</taxon>
        <taxon>Nonlabens</taxon>
    </lineage>
</organism>
<dbReference type="Gene3D" id="2.170.130.10">
    <property type="entry name" value="TonB-dependent receptor, plug domain"/>
    <property type="match status" value="1"/>
</dbReference>
<dbReference type="EMBL" id="CP034549">
    <property type="protein sequence ID" value="AZQ43934.1"/>
    <property type="molecule type" value="Genomic_DNA"/>
</dbReference>
<dbReference type="InterPro" id="IPR037066">
    <property type="entry name" value="Plug_dom_sf"/>
</dbReference>